<dbReference type="PANTHER" id="PTHR43381">
    <property type="entry name" value="TRANSLATION INITIATION FACTOR IF-2-RELATED"/>
    <property type="match status" value="1"/>
</dbReference>
<dbReference type="Pfam" id="PF11987">
    <property type="entry name" value="IF-2"/>
    <property type="match status" value="1"/>
</dbReference>
<evidence type="ECO:0000256" key="6">
    <source>
        <dbReference type="ARBA" id="ARBA00022946"/>
    </source>
</evidence>
<dbReference type="InterPro" id="IPR027417">
    <property type="entry name" value="P-loop_NTPase"/>
</dbReference>
<name>A0ABR2YLC8_9CHLO</name>
<dbReference type="HAMAP" id="MF_00100_B">
    <property type="entry name" value="IF_2_B"/>
    <property type="match status" value="1"/>
</dbReference>
<accession>A0ABR2YLC8</accession>
<dbReference type="InterPro" id="IPR009000">
    <property type="entry name" value="Transl_B-barrel_sf"/>
</dbReference>
<feature type="region of interest" description="Disordered" evidence="11">
    <location>
        <begin position="107"/>
        <end position="152"/>
    </location>
</feature>
<evidence type="ECO:0000256" key="2">
    <source>
        <dbReference type="ARBA" id="ARBA00007733"/>
    </source>
</evidence>
<dbReference type="InterPro" id="IPR005225">
    <property type="entry name" value="Small_GTP-bd"/>
</dbReference>
<evidence type="ECO:0000256" key="1">
    <source>
        <dbReference type="ARBA" id="ARBA00004173"/>
    </source>
</evidence>
<evidence type="ECO:0000256" key="3">
    <source>
        <dbReference type="ARBA" id="ARBA00022540"/>
    </source>
</evidence>
<evidence type="ECO:0000256" key="9">
    <source>
        <dbReference type="ARBA" id="ARBA00025162"/>
    </source>
</evidence>
<dbReference type="CDD" id="cd01887">
    <property type="entry name" value="IF2_eIF5B"/>
    <property type="match status" value="1"/>
</dbReference>
<evidence type="ECO:0000256" key="4">
    <source>
        <dbReference type="ARBA" id="ARBA00022741"/>
    </source>
</evidence>
<dbReference type="Pfam" id="PF22042">
    <property type="entry name" value="EF-G_D2"/>
    <property type="match status" value="1"/>
</dbReference>
<dbReference type="InterPro" id="IPR023115">
    <property type="entry name" value="TIF_IF2_dom3"/>
</dbReference>
<sequence length="825" mass="87662">MEPRTAGVNLHNSGRSHRRMGATIQVLRTEQLLRIDGSALLQLPLIGQPTGQNTTRAQAATDHGMPASLSMAHSDSTNRSLISATKGTVPIQQRTGALGQRTRVHIRGTRGLTPRRGRTSPRQQRDWLPHRPPAGPAPAAPPRPKRDWTAFAPPKDNMAAMQEQQQKREHMAKVARQQQALNGYQQQPDPMAPLEHGVAASQRSSKSPQRSAPAKFKPPEEIVLPEEVTVLQLASLLKCSLEELEETLEGLGEKPASYEDRVEVDIAELVALELGMIAIRSPDMQDRDKDAVPRAPVVTVMGHVDHGKTSLLDALRKTAVAASEAGGITQHIGAFEVALPGSKATATFLDTPGHAAFTAMRARGASVTDIVILVVAANDGVMPQTEEAIAHARAADCPIIVALTKCDMPGAEPSRVKNQLLSLGLQLEEAGGSVMVVETAAPKGVGLAELEEAVLLQAEIMDLQASAAGRAEGTVVEARRDKGQGPVATIIVKRGCLQVGDYVAVGTEWGRVRSMRSAAGEAMKEALPGQPVEVAGLRGVPQAGDELMVLPSDDRARRVSEARAQRAEEYRHSRQSHAVRQLAAERAAAAEAAEDGAAPDSGPGQIILIVKADVQGSAEAVRDSVQALASETVAVKVVQVGVGPVTSFDVDMASSTGATIVAFNVKMADSTADALAKQRAVDVLQHRIIYRLLEEVGERMAGAAPRVERENVVGEAQVLQVFQVADKRAGASHNVAGCRVSEGSLRAAARFRLLRAGTVVHEGSCASLKRMKLDVERVGKGSECGVLLEGFDDVQQGDVLHCIEVDMVQPDKEAVLGNVSLQNKA</sequence>
<dbReference type="InterPro" id="IPR015760">
    <property type="entry name" value="TIF_IF2"/>
</dbReference>
<dbReference type="CDD" id="cd03692">
    <property type="entry name" value="mtIF2_IVc"/>
    <property type="match status" value="1"/>
</dbReference>
<gene>
    <name evidence="13" type="ORF">WJX75_007828</name>
</gene>
<protein>
    <recommendedName>
        <fullName evidence="10">Translation initiation factor IF-2, mitochondrial</fullName>
    </recommendedName>
</protein>
<keyword evidence="5" id="KW-0648">Protein biosynthesis</keyword>
<keyword evidence="6" id="KW-0809">Transit peptide</keyword>
<dbReference type="InterPro" id="IPR036925">
    <property type="entry name" value="TIF_IF2_dom3_sf"/>
</dbReference>
<keyword evidence="4" id="KW-0547">Nucleotide-binding</keyword>
<dbReference type="InterPro" id="IPR053905">
    <property type="entry name" value="EF-G-like_DII"/>
</dbReference>
<dbReference type="EMBL" id="JALJOT010000009">
    <property type="protein sequence ID" value="KAK9907665.1"/>
    <property type="molecule type" value="Genomic_DNA"/>
</dbReference>
<keyword evidence="8" id="KW-0342">GTP-binding</keyword>
<comment type="function">
    <text evidence="9">One of the essential components for the initiation of protein synthesis. Protects formylmethionyl-tRNA from spontaneous hydrolysis and promotes its binding to the 30S ribosomal subunits. Also involved in the hydrolysis of GTP during the formation of the 70S ribosomal complex.</text>
</comment>
<dbReference type="CDD" id="cd03702">
    <property type="entry name" value="IF2_mtIF2_II"/>
    <property type="match status" value="1"/>
</dbReference>
<comment type="caution">
    <text evidence="13">The sequence shown here is derived from an EMBL/GenBank/DDBJ whole genome shotgun (WGS) entry which is preliminary data.</text>
</comment>
<evidence type="ECO:0000313" key="13">
    <source>
        <dbReference type="EMBL" id="KAK9907665.1"/>
    </source>
</evidence>
<dbReference type="Pfam" id="PF00009">
    <property type="entry name" value="GTP_EFTU"/>
    <property type="match status" value="1"/>
</dbReference>
<dbReference type="InterPro" id="IPR044145">
    <property type="entry name" value="IF2_II"/>
</dbReference>
<evidence type="ECO:0000256" key="10">
    <source>
        <dbReference type="ARBA" id="ARBA00044200"/>
    </source>
</evidence>
<keyword evidence="7" id="KW-0496">Mitochondrion</keyword>
<dbReference type="Gene3D" id="3.40.50.10050">
    <property type="entry name" value="Translation initiation factor IF- 2, domain 3"/>
    <property type="match status" value="1"/>
</dbReference>
<feature type="compositionally biased region" description="Basic residues" evidence="11">
    <location>
        <begin position="107"/>
        <end position="119"/>
    </location>
</feature>
<dbReference type="NCBIfam" id="TIGR00487">
    <property type="entry name" value="IF-2"/>
    <property type="match status" value="1"/>
</dbReference>
<evidence type="ECO:0000313" key="14">
    <source>
        <dbReference type="Proteomes" id="UP001491310"/>
    </source>
</evidence>
<evidence type="ECO:0000256" key="11">
    <source>
        <dbReference type="SAM" id="MobiDB-lite"/>
    </source>
</evidence>
<feature type="compositionally biased region" description="Polar residues" evidence="11">
    <location>
        <begin position="201"/>
        <end position="210"/>
    </location>
</feature>
<dbReference type="PROSITE" id="PS51722">
    <property type="entry name" value="G_TR_2"/>
    <property type="match status" value="1"/>
</dbReference>
<evidence type="ECO:0000259" key="12">
    <source>
        <dbReference type="PROSITE" id="PS51722"/>
    </source>
</evidence>
<keyword evidence="3" id="KW-0396">Initiation factor</keyword>
<reference evidence="13 14" key="1">
    <citation type="journal article" date="2024" name="Nat. Commun.">
        <title>Phylogenomics reveals the evolutionary origins of lichenization in chlorophyte algae.</title>
        <authorList>
            <person name="Puginier C."/>
            <person name="Libourel C."/>
            <person name="Otte J."/>
            <person name="Skaloud P."/>
            <person name="Haon M."/>
            <person name="Grisel S."/>
            <person name="Petersen M."/>
            <person name="Berrin J.G."/>
            <person name="Delaux P.M."/>
            <person name="Dal Grande F."/>
            <person name="Keller J."/>
        </authorList>
    </citation>
    <scope>NUCLEOTIDE SEQUENCE [LARGE SCALE GENOMIC DNA]</scope>
    <source>
        <strain evidence="13 14">SAG 216-7</strain>
    </source>
</reference>
<organism evidence="13 14">
    <name type="scientific">Coccomyxa subellipsoidea</name>
    <dbReference type="NCBI Taxonomy" id="248742"/>
    <lineage>
        <taxon>Eukaryota</taxon>
        <taxon>Viridiplantae</taxon>
        <taxon>Chlorophyta</taxon>
        <taxon>core chlorophytes</taxon>
        <taxon>Trebouxiophyceae</taxon>
        <taxon>Trebouxiophyceae incertae sedis</taxon>
        <taxon>Coccomyxaceae</taxon>
        <taxon>Coccomyxa</taxon>
    </lineage>
</organism>
<evidence type="ECO:0000256" key="8">
    <source>
        <dbReference type="ARBA" id="ARBA00023134"/>
    </source>
</evidence>
<dbReference type="SUPFAM" id="SSF52156">
    <property type="entry name" value="Initiation factor IF2/eIF5b, domain 3"/>
    <property type="match status" value="1"/>
</dbReference>
<evidence type="ECO:0000256" key="5">
    <source>
        <dbReference type="ARBA" id="ARBA00022917"/>
    </source>
</evidence>
<comment type="similarity">
    <text evidence="2">Belongs to the TRAFAC class translation factor GTPase superfamily. Classic translation factor GTPase family. IF-2 subfamily.</text>
</comment>
<dbReference type="Proteomes" id="UP001491310">
    <property type="component" value="Unassembled WGS sequence"/>
</dbReference>
<evidence type="ECO:0000256" key="7">
    <source>
        <dbReference type="ARBA" id="ARBA00023128"/>
    </source>
</evidence>
<feature type="domain" description="Tr-type G" evidence="12">
    <location>
        <begin position="293"/>
        <end position="464"/>
    </location>
</feature>
<comment type="subcellular location">
    <subcellularLocation>
        <location evidence="1">Mitochondrion</location>
    </subcellularLocation>
</comment>
<dbReference type="Gene3D" id="2.40.30.10">
    <property type="entry name" value="Translation factors"/>
    <property type="match status" value="2"/>
</dbReference>
<feature type="compositionally biased region" description="Pro residues" evidence="11">
    <location>
        <begin position="130"/>
        <end position="142"/>
    </location>
</feature>
<keyword evidence="14" id="KW-1185">Reference proteome</keyword>
<dbReference type="SUPFAM" id="SSF50447">
    <property type="entry name" value="Translation proteins"/>
    <property type="match status" value="2"/>
</dbReference>
<dbReference type="NCBIfam" id="TIGR00231">
    <property type="entry name" value="small_GTP"/>
    <property type="match status" value="1"/>
</dbReference>
<dbReference type="Gene3D" id="3.40.50.300">
    <property type="entry name" value="P-loop containing nucleotide triphosphate hydrolases"/>
    <property type="match status" value="1"/>
</dbReference>
<feature type="region of interest" description="Disordered" evidence="11">
    <location>
        <begin position="185"/>
        <end position="216"/>
    </location>
</feature>
<proteinExistence type="inferred from homology"/>
<dbReference type="InterPro" id="IPR000178">
    <property type="entry name" value="TF_IF2_bacterial-like"/>
</dbReference>
<dbReference type="SUPFAM" id="SSF52540">
    <property type="entry name" value="P-loop containing nucleoside triphosphate hydrolases"/>
    <property type="match status" value="1"/>
</dbReference>
<dbReference type="InterPro" id="IPR000795">
    <property type="entry name" value="T_Tr_GTP-bd_dom"/>
</dbReference>
<dbReference type="PANTHER" id="PTHR43381:SF20">
    <property type="entry name" value="TRANSLATION INITIATION FACTOR IF-2, MITOCHONDRIAL"/>
    <property type="match status" value="1"/>
</dbReference>